<keyword evidence="5" id="KW-0804">Transcription</keyword>
<dbReference type="Gene3D" id="1.10.1740.10">
    <property type="match status" value="1"/>
</dbReference>
<name>A0ABW1LH26_9ACTN</name>
<dbReference type="EMBL" id="JBHSRJ010000004">
    <property type="protein sequence ID" value="MFC6042836.1"/>
    <property type="molecule type" value="Genomic_DNA"/>
</dbReference>
<dbReference type="InterPro" id="IPR013324">
    <property type="entry name" value="RNA_pol_sigma_r3/r4-like"/>
</dbReference>
<dbReference type="Gene3D" id="1.10.10.10">
    <property type="entry name" value="Winged helix-like DNA-binding domain superfamily/Winged helix DNA-binding domain"/>
    <property type="match status" value="1"/>
</dbReference>
<proteinExistence type="inferred from homology"/>
<evidence type="ECO:0000259" key="6">
    <source>
        <dbReference type="Pfam" id="PF04542"/>
    </source>
</evidence>
<evidence type="ECO:0000313" key="8">
    <source>
        <dbReference type="EMBL" id="MFC6042836.1"/>
    </source>
</evidence>
<keyword evidence="9" id="KW-1185">Reference proteome</keyword>
<evidence type="ECO:0000313" key="9">
    <source>
        <dbReference type="Proteomes" id="UP001596135"/>
    </source>
</evidence>
<evidence type="ECO:0000256" key="5">
    <source>
        <dbReference type="ARBA" id="ARBA00023163"/>
    </source>
</evidence>
<dbReference type="SUPFAM" id="SSF88659">
    <property type="entry name" value="Sigma3 and sigma4 domains of RNA polymerase sigma factors"/>
    <property type="match status" value="1"/>
</dbReference>
<dbReference type="NCBIfam" id="TIGR02937">
    <property type="entry name" value="sigma70-ECF"/>
    <property type="match status" value="1"/>
</dbReference>
<dbReference type="InterPro" id="IPR014325">
    <property type="entry name" value="RNA_pol_sigma-E_actinobac"/>
</dbReference>
<dbReference type="PANTHER" id="PTHR43133:SF50">
    <property type="entry name" value="ECF RNA POLYMERASE SIGMA FACTOR SIGM"/>
    <property type="match status" value="1"/>
</dbReference>
<dbReference type="Pfam" id="PF04542">
    <property type="entry name" value="Sigma70_r2"/>
    <property type="match status" value="1"/>
</dbReference>
<dbReference type="InterPro" id="IPR013249">
    <property type="entry name" value="RNA_pol_sigma70_r4_t2"/>
</dbReference>
<evidence type="ECO:0000256" key="4">
    <source>
        <dbReference type="ARBA" id="ARBA00023125"/>
    </source>
</evidence>
<keyword evidence="4" id="KW-0238">DNA-binding</keyword>
<dbReference type="CDD" id="cd06171">
    <property type="entry name" value="Sigma70_r4"/>
    <property type="match status" value="1"/>
</dbReference>
<protein>
    <submittedName>
        <fullName evidence="8">SigE family RNA polymerase sigma factor</fullName>
    </submittedName>
</protein>
<comment type="caution">
    <text evidence="8">The sequence shown here is derived from an EMBL/GenBank/DDBJ whole genome shotgun (WGS) entry which is preliminary data.</text>
</comment>
<comment type="similarity">
    <text evidence="1">Belongs to the sigma-70 factor family. ECF subfamily.</text>
</comment>
<dbReference type="InterPro" id="IPR007627">
    <property type="entry name" value="RNA_pol_sigma70_r2"/>
</dbReference>
<dbReference type="InterPro" id="IPR014284">
    <property type="entry name" value="RNA_pol_sigma-70_dom"/>
</dbReference>
<reference evidence="9" key="1">
    <citation type="journal article" date="2019" name="Int. J. Syst. Evol. Microbiol.">
        <title>The Global Catalogue of Microorganisms (GCM) 10K type strain sequencing project: providing services to taxonomists for standard genome sequencing and annotation.</title>
        <authorList>
            <consortium name="The Broad Institute Genomics Platform"/>
            <consortium name="The Broad Institute Genome Sequencing Center for Infectious Disease"/>
            <person name="Wu L."/>
            <person name="Ma J."/>
        </authorList>
    </citation>
    <scope>NUCLEOTIDE SEQUENCE [LARGE SCALE GENOMIC DNA]</scope>
    <source>
        <strain evidence="9">CCUG 54522</strain>
    </source>
</reference>
<keyword evidence="2" id="KW-0805">Transcription regulation</keyword>
<keyword evidence="3" id="KW-0731">Sigma factor</keyword>
<evidence type="ECO:0000256" key="3">
    <source>
        <dbReference type="ARBA" id="ARBA00023082"/>
    </source>
</evidence>
<dbReference type="SUPFAM" id="SSF88946">
    <property type="entry name" value="Sigma2 domain of RNA polymerase sigma factors"/>
    <property type="match status" value="1"/>
</dbReference>
<accession>A0ABW1LH26</accession>
<feature type="domain" description="RNA polymerase sigma factor 70 region 4 type 2" evidence="7">
    <location>
        <begin position="108"/>
        <end position="160"/>
    </location>
</feature>
<dbReference type="Proteomes" id="UP001596135">
    <property type="component" value="Unassembled WGS sequence"/>
</dbReference>
<dbReference type="Pfam" id="PF08281">
    <property type="entry name" value="Sigma70_r4_2"/>
    <property type="match status" value="1"/>
</dbReference>
<evidence type="ECO:0000256" key="2">
    <source>
        <dbReference type="ARBA" id="ARBA00023015"/>
    </source>
</evidence>
<dbReference type="InterPro" id="IPR036388">
    <property type="entry name" value="WH-like_DNA-bd_sf"/>
</dbReference>
<evidence type="ECO:0000256" key="1">
    <source>
        <dbReference type="ARBA" id="ARBA00010641"/>
    </source>
</evidence>
<sequence>MDGVAVAEEREQAGSFDDFVAARGDALWRSAWLLTGDAHLAEDLVQTALAKSYGRWDRIADAGGFEAYVRRALFTTYVSWWRRRWNGERATADLPETPTTAPDLALRRDLLAALTTLSRGQRAVVVLRYVEDLTERETAAVLGCSVGTVKSQAARAIAALRSSPVLRDEEDA</sequence>
<dbReference type="RefSeq" id="WP_379152274.1">
    <property type="nucleotide sequence ID" value="NZ_JBHSRJ010000004.1"/>
</dbReference>
<dbReference type="NCBIfam" id="TIGR02983">
    <property type="entry name" value="SigE-fam_strep"/>
    <property type="match status" value="1"/>
</dbReference>
<evidence type="ECO:0000259" key="7">
    <source>
        <dbReference type="Pfam" id="PF08281"/>
    </source>
</evidence>
<dbReference type="InterPro" id="IPR013325">
    <property type="entry name" value="RNA_pol_sigma_r2"/>
</dbReference>
<dbReference type="PANTHER" id="PTHR43133">
    <property type="entry name" value="RNA POLYMERASE ECF-TYPE SIGMA FACTO"/>
    <property type="match status" value="1"/>
</dbReference>
<feature type="domain" description="RNA polymerase sigma-70 region 2" evidence="6">
    <location>
        <begin position="22"/>
        <end position="85"/>
    </location>
</feature>
<dbReference type="InterPro" id="IPR039425">
    <property type="entry name" value="RNA_pol_sigma-70-like"/>
</dbReference>
<gene>
    <name evidence="8" type="ORF">ACFPYL_07115</name>
</gene>
<organism evidence="8 9">
    <name type="scientific">Nocardioides hankookensis</name>
    <dbReference type="NCBI Taxonomy" id="443157"/>
    <lineage>
        <taxon>Bacteria</taxon>
        <taxon>Bacillati</taxon>
        <taxon>Actinomycetota</taxon>
        <taxon>Actinomycetes</taxon>
        <taxon>Propionibacteriales</taxon>
        <taxon>Nocardioidaceae</taxon>
        <taxon>Nocardioides</taxon>
    </lineage>
</organism>